<dbReference type="PANTHER" id="PTHR12128:SF68">
    <property type="entry name" value="DIHYDRODIPICOLINATE SYNTHETASE"/>
    <property type="match status" value="1"/>
</dbReference>
<feature type="binding site" evidence="5">
    <location>
        <position position="231"/>
    </location>
    <ligand>
        <name>pyruvate</name>
        <dbReference type="ChEBI" id="CHEBI:15361"/>
    </ligand>
</feature>
<dbReference type="InterPro" id="IPR013785">
    <property type="entry name" value="Aldolase_TIM"/>
</dbReference>
<feature type="binding site" evidence="5">
    <location>
        <position position="63"/>
    </location>
    <ligand>
        <name>pyruvate</name>
        <dbReference type="ChEBI" id="CHEBI:15361"/>
    </ligand>
</feature>
<evidence type="ECO:0000256" key="3">
    <source>
        <dbReference type="PIRNR" id="PIRNR001365"/>
    </source>
</evidence>
<dbReference type="InterPro" id="IPR002220">
    <property type="entry name" value="DapA-like"/>
</dbReference>
<dbReference type="STRING" id="675824.A0A1E3QCF8"/>
<dbReference type="EMBL" id="KV454291">
    <property type="protein sequence ID" value="ODQ75258.1"/>
    <property type="molecule type" value="Genomic_DNA"/>
</dbReference>
<dbReference type="AlphaFoldDB" id="A0A1E3QCF8"/>
<evidence type="ECO:0000256" key="4">
    <source>
        <dbReference type="PIRSR" id="PIRSR001365-1"/>
    </source>
</evidence>
<organism evidence="6 7">
    <name type="scientific">Lipomyces starkeyi NRRL Y-11557</name>
    <dbReference type="NCBI Taxonomy" id="675824"/>
    <lineage>
        <taxon>Eukaryota</taxon>
        <taxon>Fungi</taxon>
        <taxon>Dikarya</taxon>
        <taxon>Ascomycota</taxon>
        <taxon>Saccharomycotina</taxon>
        <taxon>Lipomycetes</taxon>
        <taxon>Lipomycetales</taxon>
        <taxon>Lipomycetaceae</taxon>
        <taxon>Lipomyces</taxon>
    </lineage>
</organism>
<evidence type="ECO:0000256" key="2">
    <source>
        <dbReference type="ARBA" id="ARBA00023270"/>
    </source>
</evidence>
<feature type="active site" description="Proton donor/acceptor" evidence="4">
    <location>
        <position position="157"/>
    </location>
</feature>
<dbReference type="InterPro" id="IPR020624">
    <property type="entry name" value="Schiff_base-form_aldolases_CS"/>
</dbReference>
<evidence type="ECO:0000256" key="5">
    <source>
        <dbReference type="PIRSR" id="PIRSR001365-2"/>
    </source>
</evidence>
<dbReference type="Gene3D" id="3.20.20.70">
    <property type="entry name" value="Aldolase class I"/>
    <property type="match status" value="1"/>
</dbReference>
<evidence type="ECO:0000313" key="7">
    <source>
        <dbReference type="Proteomes" id="UP000094385"/>
    </source>
</evidence>
<dbReference type="GO" id="GO:0008840">
    <property type="term" value="F:4-hydroxy-tetrahydrodipicolinate synthase activity"/>
    <property type="evidence" value="ECO:0007669"/>
    <property type="project" value="TreeGrafter"/>
</dbReference>
<keyword evidence="2" id="KW-0704">Schiff base</keyword>
<dbReference type="CDD" id="cd00408">
    <property type="entry name" value="DHDPS-like"/>
    <property type="match status" value="1"/>
</dbReference>
<accession>A0A1E3QCF8</accession>
<gene>
    <name evidence="6" type="ORF">LIPSTDRAFT_69450</name>
</gene>
<keyword evidence="1 3" id="KW-0456">Lyase</keyword>
<dbReference type="SMART" id="SM01130">
    <property type="entry name" value="DHDPS"/>
    <property type="match status" value="1"/>
</dbReference>
<comment type="similarity">
    <text evidence="3">Belongs to the DapA family.</text>
</comment>
<dbReference type="Pfam" id="PF00701">
    <property type="entry name" value="DHDPS"/>
    <property type="match status" value="1"/>
</dbReference>
<protein>
    <recommendedName>
        <fullName evidence="8">4-hydroxy-2-oxoglutarate aldolase, mitochondrial</fullName>
    </recommendedName>
</protein>
<evidence type="ECO:0008006" key="8">
    <source>
        <dbReference type="Google" id="ProtNLM"/>
    </source>
</evidence>
<dbReference type="PIRSF" id="PIRSF001365">
    <property type="entry name" value="DHDPS"/>
    <property type="match status" value="1"/>
</dbReference>
<evidence type="ECO:0000313" key="6">
    <source>
        <dbReference type="EMBL" id="ODQ75258.1"/>
    </source>
</evidence>
<name>A0A1E3QCF8_LIPST</name>
<dbReference type="SUPFAM" id="SSF51569">
    <property type="entry name" value="Aldolase"/>
    <property type="match status" value="1"/>
</dbReference>
<reference evidence="6 7" key="1">
    <citation type="journal article" date="2016" name="Proc. Natl. Acad. Sci. U.S.A.">
        <title>Comparative genomics of biotechnologically important yeasts.</title>
        <authorList>
            <person name="Riley R."/>
            <person name="Haridas S."/>
            <person name="Wolfe K.H."/>
            <person name="Lopes M.R."/>
            <person name="Hittinger C.T."/>
            <person name="Goeker M."/>
            <person name="Salamov A.A."/>
            <person name="Wisecaver J.H."/>
            <person name="Long T.M."/>
            <person name="Calvey C.H."/>
            <person name="Aerts A.L."/>
            <person name="Barry K.W."/>
            <person name="Choi C."/>
            <person name="Clum A."/>
            <person name="Coughlan A.Y."/>
            <person name="Deshpande S."/>
            <person name="Douglass A.P."/>
            <person name="Hanson S.J."/>
            <person name="Klenk H.-P."/>
            <person name="LaButti K.M."/>
            <person name="Lapidus A."/>
            <person name="Lindquist E.A."/>
            <person name="Lipzen A.M."/>
            <person name="Meier-Kolthoff J.P."/>
            <person name="Ohm R.A."/>
            <person name="Otillar R.P."/>
            <person name="Pangilinan J.L."/>
            <person name="Peng Y."/>
            <person name="Rokas A."/>
            <person name="Rosa C.A."/>
            <person name="Scheuner C."/>
            <person name="Sibirny A.A."/>
            <person name="Slot J.C."/>
            <person name="Stielow J.B."/>
            <person name="Sun H."/>
            <person name="Kurtzman C.P."/>
            <person name="Blackwell M."/>
            <person name="Grigoriev I.V."/>
            <person name="Jeffries T.W."/>
        </authorList>
    </citation>
    <scope>NUCLEOTIDE SEQUENCE [LARGE SCALE GENOMIC DNA]</scope>
    <source>
        <strain evidence="6 7">NRRL Y-11557</strain>
    </source>
</reference>
<keyword evidence="7" id="KW-1185">Reference proteome</keyword>
<dbReference type="PRINTS" id="PR00146">
    <property type="entry name" value="DHPICSNTHASE"/>
</dbReference>
<dbReference type="Proteomes" id="UP000094385">
    <property type="component" value="Unassembled WGS sequence"/>
</dbReference>
<sequence>MTLADSPSALPSGIYVPSPTFFVSKTASTYSTFNPPIDLETQLKHTLYLAKSGIHGVVLLGSTGEAVHITREERKALLAYVRKGLDAEGYTNFPIIAGTGTNSTVETFELLNDAKECGAEYGLVLAPSYFATAVTQRGLIDWYIHVADRSPIPIMIYYYPGVSNNIYIAPSTFEKLAQHPNIVGTKLSHGNISHHTLLAQNPIIKANNFHVFTGLGQQLLPILTIGAAGAIDALAGIFPKSVVHLYNLSIAGKVGEAQRVQYIVSGAEEVVADLGAVGVKEGAARILGFGDRDGARLPLTGGLEGGDAAWEKKYNSAFDAVSKLEASL</sequence>
<feature type="active site" description="Schiff-base intermediate with substrate" evidence="4">
    <location>
        <position position="186"/>
    </location>
</feature>
<proteinExistence type="inferred from homology"/>
<evidence type="ECO:0000256" key="1">
    <source>
        <dbReference type="ARBA" id="ARBA00023239"/>
    </source>
</evidence>
<dbReference type="PANTHER" id="PTHR12128">
    <property type="entry name" value="DIHYDRODIPICOLINATE SYNTHASE"/>
    <property type="match status" value="1"/>
</dbReference>
<dbReference type="OrthoDB" id="191315at2759"/>
<dbReference type="PROSITE" id="PS00665">
    <property type="entry name" value="DHDPS_1"/>
    <property type="match status" value="1"/>
</dbReference>